<evidence type="ECO:0000256" key="5">
    <source>
        <dbReference type="RuleBase" id="RU003690"/>
    </source>
</evidence>
<sequence>MELKASPCILLICFLLVHRSWIIGASADEKEGQIEATSQNGTHITTFNRTAFPPGFIFGTASASYQYEGAAFRGGKGPSSWDYYTHKYPERISDRSNGDVAVDSYHRYKEDVKLMKEMGMDAYRFSISWPRILPHGKLSGGVNEEGVKYYNNLIDEVIAQGLKPFVTLFHWDIPLSLEKEYGGFLSSRVVPDFRDFADVCFQKFGDRVKHWITENEPWTYCMAGYDKGNAAPGRCSPWFANCTGGDSSTEPYIVGHNLLLAHAAAVKLYKTKYQGSQKGLIGITLVSHWFLPSSGVAANTNAAERAIDFVYGWFIDPLVHGDYPRIMREYVGKRLPQFTPQQSRLVKGSYDFLGLNYYTTYYATDGGMPNKVNVSYSTDSRVIQSGRLNGIPIGPQAGSRWLFSYPPGIRDLLLYTARKYNNPIIYITENGISEVNNETLPLQQALQDPMRVDYYHKHLIKVEEAIRGGARVKGYFAWSFLDNFEWGDGYTIRFGINFVDFKNGLKRYRKQSSYWFEKFLKP</sequence>
<dbReference type="PANTHER" id="PTHR10353">
    <property type="entry name" value="GLYCOSYL HYDROLASE"/>
    <property type="match status" value="1"/>
</dbReference>
<gene>
    <name evidence="8" type="ORF">H6P81_001222</name>
</gene>
<evidence type="ECO:0000256" key="4">
    <source>
        <dbReference type="PROSITE-ProRule" id="PRU10055"/>
    </source>
</evidence>
<reference evidence="8 9" key="1">
    <citation type="submission" date="2021-07" db="EMBL/GenBank/DDBJ databases">
        <title>The Aristolochia fimbriata genome: insights into angiosperm evolution, floral development and chemical biosynthesis.</title>
        <authorList>
            <person name="Jiao Y."/>
        </authorList>
    </citation>
    <scope>NUCLEOTIDE SEQUENCE [LARGE SCALE GENOMIC DNA]</scope>
    <source>
        <strain evidence="8">IBCAS-2021</strain>
        <tissue evidence="8">Leaf</tissue>
    </source>
</reference>
<feature type="signal peptide" evidence="7">
    <location>
        <begin position="1"/>
        <end position="27"/>
    </location>
</feature>
<dbReference type="FunFam" id="3.20.20.80:FF:000020">
    <property type="entry name" value="Beta-glucosidase 12"/>
    <property type="match status" value="1"/>
</dbReference>
<dbReference type="PANTHER" id="PTHR10353:SF137">
    <property type="entry name" value="MYROSINASE 3-RELATED"/>
    <property type="match status" value="1"/>
</dbReference>
<protein>
    <recommendedName>
        <fullName evidence="10">Beta-glucosidase 12-like</fullName>
    </recommendedName>
</protein>
<dbReference type="InterPro" id="IPR017853">
    <property type="entry name" value="GH"/>
</dbReference>
<evidence type="ECO:0000313" key="9">
    <source>
        <dbReference type="Proteomes" id="UP000825729"/>
    </source>
</evidence>
<evidence type="ECO:0000256" key="7">
    <source>
        <dbReference type="SAM" id="SignalP"/>
    </source>
</evidence>
<evidence type="ECO:0000256" key="6">
    <source>
        <dbReference type="RuleBase" id="RU004468"/>
    </source>
</evidence>
<keyword evidence="3 6" id="KW-0326">Glycosidase</keyword>
<dbReference type="Proteomes" id="UP000825729">
    <property type="component" value="Unassembled WGS sequence"/>
</dbReference>
<dbReference type="GO" id="GO:0008422">
    <property type="term" value="F:beta-glucosidase activity"/>
    <property type="evidence" value="ECO:0007669"/>
    <property type="project" value="UniProtKB-ARBA"/>
</dbReference>
<evidence type="ECO:0000256" key="3">
    <source>
        <dbReference type="ARBA" id="ARBA00023295"/>
    </source>
</evidence>
<evidence type="ECO:0008006" key="10">
    <source>
        <dbReference type="Google" id="ProtNLM"/>
    </source>
</evidence>
<dbReference type="PROSITE" id="PS00653">
    <property type="entry name" value="GLYCOSYL_HYDROL_F1_2"/>
    <property type="match status" value="1"/>
</dbReference>
<name>A0AAV7F7X1_ARIFI</name>
<keyword evidence="7" id="KW-0732">Signal</keyword>
<accession>A0AAV7F7X1</accession>
<dbReference type="InterPro" id="IPR001360">
    <property type="entry name" value="Glyco_hydro_1"/>
</dbReference>
<comment type="caution">
    <text evidence="8">The sequence shown here is derived from an EMBL/GenBank/DDBJ whole genome shotgun (WGS) entry which is preliminary data.</text>
</comment>
<dbReference type="EMBL" id="JAINDJ010000002">
    <property type="protein sequence ID" value="KAG9456714.1"/>
    <property type="molecule type" value="Genomic_DNA"/>
</dbReference>
<organism evidence="8 9">
    <name type="scientific">Aristolochia fimbriata</name>
    <name type="common">White veined hardy Dutchman's pipe vine</name>
    <dbReference type="NCBI Taxonomy" id="158543"/>
    <lineage>
        <taxon>Eukaryota</taxon>
        <taxon>Viridiplantae</taxon>
        <taxon>Streptophyta</taxon>
        <taxon>Embryophyta</taxon>
        <taxon>Tracheophyta</taxon>
        <taxon>Spermatophyta</taxon>
        <taxon>Magnoliopsida</taxon>
        <taxon>Magnoliidae</taxon>
        <taxon>Piperales</taxon>
        <taxon>Aristolochiaceae</taxon>
        <taxon>Aristolochia</taxon>
    </lineage>
</organism>
<evidence type="ECO:0000313" key="8">
    <source>
        <dbReference type="EMBL" id="KAG9456714.1"/>
    </source>
</evidence>
<dbReference type="AlphaFoldDB" id="A0AAV7F7X1"/>
<dbReference type="InterPro" id="IPR018120">
    <property type="entry name" value="Glyco_hydro_1_AS"/>
</dbReference>
<feature type="active site" description="Nucleophile" evidence="4">
    <location>
        <position position="429"/>
    </location>
</feature>
<comment type="similarity">
    <text evidence="1 5">Belongs to the glycosyl hydrolase 1 family.</text>
</comment>
<dbReference type="InterPro" id="IPR033132">
    <property type="entry name" value="GH_1_N_CS"/>
</dbReference>
<dbReference type="Pfam" id="PF00232">
    <property type="entry name" value="Glyco_hydro_1"/>
    <property type="match status" value="1"/>
</dbReference>
<evidence type="ECO:0000256" key="2">
    <source>
        <dbReference type="ARBA" id="ARBA00022801"/>
    </source>
</evidence>
<dbReference type="Gene3D" id="3.20.20.80">
    <property type="entry name" value="Glycosidases"/>
    <property type="match status" value="1"/>
</dbReference>
<dbReference type="SUPFAM" id="SSF51445">
    <property type="entry name" value="(Trans)glycosidases"/>
    <property type="match status" value="1"/>
</dbReference>
<proteinExistence type="inferred from homology"/>
<keyword evidence="9" id="KW-1185">Reference proteome</keyword>
<keyword evidence="2 6" id="KW-0378">Hydrolase</keyword>
<feature type="chain" id="PRO_5043619496" description="Beta-glucosidase 12-like" evidence="7">
    <location>
        <begin position="28"/>
        <end position="522"/>
    </location>
</feature>
<evidence type="ECO:0000256" key="1">
    <source>
        <dbReference type="ARBA" id="ARBA00010838"/>
    </source>
</evidence>
<dbReference type="GO" id="GO:0005975">
    <property type="term" value="P:carbohydrate metabolic process"/>
    <property type="evidence" value="ECO:0007669"/>
    <property type="project" value="InterPro"/>
</dbReference>
<dbReference type="PRINTS" id="PR00131">
    <property type="entry name" value="GLHYDRLASE1"/>
</dbReference>
<dbReference type="PROSITE" id="PS00572">
    <property type="entry name" value="GLYCOSYL_HYDROL_F1_1"/>
    <property type="match status" value="1"/>
</dbReference>